<feature type="compositionally biased region" description="Low complexity" evidence="1">
    <location>
        <begin position="226"/>
        <end position="255"/>
    </location>
</feature>
<evidence type="ECO:0000313" key="2">
    <source>
        <dbReference type="EMBL" id="KAG5670000.1"/>
    </source>
</evidence>
<dbReference type="Proteomes" id="UP001107558">
    <property type="component" value="Chromosome 3"/>
</dbReference>
<accession>A0A9J6BJW1</accession>
<evidence type="ECO:0000313" key="3">
    <source>
        <dbReference type="Proteomes" id="UP001107558"/>
    </source>
</evidence>
<feature type="compositionally biased region" description="Polar residues" evidence="1">
    <location>
        <begin position="262"/>
        <end position="275"/>
    </location>
</feature>
<comment type="caution">
    <text evidence="2">The sequence shown here is derived from an EMBL/GenBank/DDBJ whole genome shotgun (WGS) entry which is preliminary data.</text>
</comment>
<reference evidence="2" key="1">
    <citation type="submission" date="2021-03" db="EMBL/GenBank/DDBJ databases">
        <title>Chromosome level genome of the anhydrobiotic midge Polypedilum vanderplanki.</title>
        <authorList>
            <person name="Yoshida Y."/>
            <person name="Kikawada T."/>
            <person name="Gusev O."/>
        </authorList>
    </citation>
    <scope>NUCLEOTIDE SEQUENCE</scope>
    <source>
        <strain evidence="2">NIAS01</strain>
        <tissue evidence="2">Whole body or cell culture</tissue>
    </source>
</reference>
<feature type="region of interest" description="Disordered" evidence="1">
    <location>
        <begin position="132"/>
        <end position="325"/>
    </location>
</feature>
<feature type="compositionally biased region" description="Polar residues" evidence="1">
    <location>
        <begin position="202"/>
        <end position="225"/>
    </location>
</feature>
<keyword evidence="3" id="KW-1185">Reference proteome</keyword>
<sequence>MPTTTMAVSNPPTSTTVTTTQVSSLMNKDDDAAVTIIIKESGEQKDEVVNVNGSIGSQESENNNNGQQRLFAECSDDFHSPITSEADKKVSANSPTDVNSSLLNFQATNSPTTEFSSNGHLLMAQNSSLNFQAASSPTDSPWSIGDENSSGSGGFVNYSSPNNGQAMHKRPIMSQQQQLHHTLSPNSSLACNSASQQQQQQYNIHYKNNGNTSGNNFSAWSNHSGPTSPWQQQQQMQQLLQSTSSSSSSQIQSSWNRGRSAPNLNPLSPHIMQQQHQRKHQNATQFSMPSSASSLQQHQQQQGSPNLTSPSKYRRSTSYPGKNQMHAFPMDVGNMIDDPYMNYQDRNTMDMRSLEHCLNDITNTAGVQSDLKGECSFYDYSFGKEISTTNKSKSLFIGNYRF</sequence>
<feature type="compositionally biased region" description="Low complexity" evidence="1">
    <location>
        <begin position="290"/>
        <end position="304"/>
    </location>
</feature>
<feature type="compositionally biased region" description="Polar residues" evidence="1">
    <location>
        <begin position="132"/>
        <end position="150"/>
    </location>
</feature>
<feature type="compositionally biased region" description="Polar residues" evidence="1">
    <location>
        <begin position="173"/>
        <end position="195"/>
    </location>
</feature>
<gene>
    <name evidence="2" type="ORF">PVAND_000288</name>
</gene>
<dbReference type="OrthoDB" id="8070034at2759"/>
<feature type="compositionally biased region" description="Polar residues" evidence="1">
    <location>
        <begin position="305"/>
        <end position="321"/>
    </location>
</feature>
<proteinExistence type="predicted"/>
<protein>
    <submittedName>
        <fullName evidence="2">Uncharacterized protein</fullName>
    </submittedName>
</protein>
<organism evidence="2 3">
    <name type="scientific">Polypedilum vanderplanki</name>
    <name type="common">Sleeping chironomid midge</name>
    <dbReference type="NCBI Taxonomy" id="319348"/>
    <lineage>
        <taxon>Eukaryota</taxon>
        <taxon>Metazoa</taxon>
        <taxon>Ecdysozoa</taxon>
        <taxon>Arthropoda</taxon>
        <taxon>Hexapoda</taxon>
        <taxon>Insecta</taxon>
        <taxon>Pterygota</taxon>
        <taxon>Neoptera</taxon>
        <taxon>Endopterygota</taxon>
        <taxon>Diptera</taxon>
        <taxon>Nematocera</taxon>
        <taxon>Chironomoidea</taxon>
        <taxon>Chironomidae</taxon>
        <taxon>Chironominae</taxon>
        <taxon>Polypedilum</taxon>
        <taxon>Polypedilum</taxon>
    </lineage>
</organism>
<dbReference type="EMBL" id="JADBJN010000003">
    <property type="protein sequence ID" value="KAG5670000.1"/>
    <property type="molecule type" value="Genomic_DNA"/>
</dbReference>
<dbReference type="AlphaFoldDB" id="A0A9J6BJW1"/>
<name>A0A9J6BJW1_POLVA</name>
<evidence type="ECO:0000256" key="1">
    <source>
        <dbReference type="SAM" id="MobiDB-lite"/>
    </source>
</evidence>